<gene>
    <name evidence="1" type="ORF">g.58072</name>
</gene>
<name>A0A1B6ICG9_9HEMI</name>
<accession>A0A1B6ICG9</accession>
<dbReference type="EMBL" id="GECU01023143">
    <property type="protein sequence ID" value="JAS84563.1"/>
    <property type="molecule type" value="Transcribed_RNA"/>
</dbReference>
<feature type="non-terminal residue" evidence="1">
    <location>
        <position position="157"/>
    </location>
</feature>
<protein>
    <submittedName>
        <fullName evidence="1">Uncharacterized protein</fullName>
    </submittedName>
</protein>
<organism evidence="1">
    <name type="scientific">Homalodisca liturata</name>
    <dbReference type="NCBI Taxonomy" id="320908"/>
    <lineage>
        <taxon>Eukaryota</taxon>
        <taxon>Metazoa</taxon>
        <taxon>Ecdysozoa</taxon>
        <taxon>Arthropoda</taxon>
        <taxon>Hexapoda</taxon>
        <taxon>Insecta</taxon>
        <taxon>Pterygota</taxon>
        <taxon>Neoptera</taxon>
        <taxon>Paraneoptera</taxon>
        <taxon>Hemiptera</taxon>
        <taxon>Auchenorrhyncha</taxon>
        <taxon>Membracoidea</taxon>
        <taxon>Cicadellidae</taxon>
        <taxon>Cicadellinae</taxon>
        <taxon>Proconiini</taxon>
        <taxon>Homalodisca</taxon>
    </lineage>
</organism>
<dbReference type="AlphaFoldDB" id="A0A1B6ICG9"/>
<sequence>MVQFSTDARLECAAWRRLMKATASGRPALKNLSLLRRPAMLICVVLDLSRPSWGALPPDSFNNLLVYLQAAKRCSPDNVIRVINSRRIVWDSQTDSDFSGIAGHSPDSACGSLEVMPGDLGLALMQRPHSVLIYSLAPERPGHYLNYVKCMFAAQRQ</sequence>
<reference evidence="1" key="1">
    <citation type="submission" date="2015-11" db="EMBL/GenBank/DDBJ databases">
        <title>De novo transcriptome assembly of four potential Pierce s Disease insect vectors from Arizona vineyards.</title>
        <authorList>
            <person name="Tassone E.E."/>
        </authorList>
    </citation>
    <scope>NUCLEOTIDE SEQUENCE</scope>
</reference>
<evidence type="ECO:0000313" key="1">
    <source>
        <dbReference type="EMBL" id="JAS84563.1"/>
    </source>
</evidence>
<proteinExistence type="predicted"/>